<dbReference type="OrthoDB" id="291007at2759"/>
<keyword evidence="5 14" id="KW-0479">Metal-binding</keyword>
<evidence type="ECO:0000256" key="4">
    <source>
        <dbReference type="ARBA" id="ARBA00022670"/>
    </source>
</evidence>
<evidence type="ECO:0000256" key="12">
    <source>
        <dbReference type="PIRNR" id="PIRNR036365"/>
    </source>
</evidence>
<dbReference type="STRING" id="6265.A0A0B2UIT3"/>
<dbReference type="SMART" id="SM00042">
    <property type="entry name" value="CUB"/>
    <property type="match status" value="1"/>
</dbReference>
<feature type="domain" description="CUB" evidence="16">
    <location>
        <begin position="400"/>
        <end position="514"/>
    </location>
</feature>
<evidence type="ECO:0000256" key="1">
    <source>
        <dbReference type="ARBA" id="ARBA00004613"/>
    </source>
</evidence>
<comment type="cofactor">
    <cofactor evidence="14 15">
        <name>Zn(2+)</name>
        <dbReference type="ChEBI" id="CHEBI:29105"/>
    </cofactor>
    <text evidence="14 15">Binds 1 zinc ion per subunit.</text>
</comment>
<dbReference type="InterPro" id="IPR035914">
    <property type="entry name" value="Sperma_CUB_dom_sf"/>
</dbReference>
<gene>
    <name evidence="18" type="primary">nas-38</name>
    <name evidence="18" type="ORF">Tcan_17649</name>
</gene>
<comment type="caution">
    <text evidence="13">Lacks conserved residue(s) required for the propagation of feature annotation.</text>
</comment>
<dbReference type="PROSITE" id="PS01180">
    <property type="entry name" value="CUB"/>
    <property type="match status" value="1"/>
</dbReference>
<evidence type="ECO:0000256" key="3">
    <source>
        <dbReference type="ARBA" id="ARBA00022536"/>
    </source>
</evidence>
<dbReference type="PROSITE" id="PS51864">
    <property type="entry name" value="ASTACIN"/>
    <property type="match status" value="1"/>
</dbReference>
<keyword evidence="19" id="KW-1185">Reference proteome</keyword>
<evidence type="ECO:0000259" key="16">
    <source>
        <dbReference type="PROSITE" id="PS01180"/>
    </source>
</evidence>
<dbReference type="AlphaFoldDB" id="A0A0B2UIT3"/>
<evidence type="ECO:0000313" key="18">
    <source>
        <dbReference type="EMBL" id="KHN70991.1"/>
    </source>
</evidence>
<dbReference type="OMA" id="ILWRGCC"/>
<dbReference type="InterPro" id="IPR000884">
    <property type="entry name" value="TSP1_rpt"/>
</dbReference>
<evidence type="ECO:0000256" key="5">
    <source>
        <dbReference type="ARBA" id="ARBA00022723"/>
    </source>
</evidence>
<protein>
    <recommendedName>
        <fullName evidence="12">Zinc metalloproteinase</fullName>
    </recommendedName>
</protein>
<dbReference type="FunFam" id="3.40.390.10:FF:000083">
    <property type="entry name" value="Zinc metalloproteinase"/>
    <property type="match status" value="1"/>
</dbReference>
<dbReference type="CDD" id="cd04280">
    <property type="entry name" value="ZnMc_astacin_like"/>
    <property type="match status" value="1"/>
</dbReference>
<dbReference type="PANTHER" id="PTHR10127">
    <property type="entry name" value="DISCOIDIN, CUB, EGF, LAMININ , AND ZINC METALLOPROTEASE DOMAIN CONTAINING"/>
    <property type="match status" value="1"/>
</dbReference>
<dbReference type="InterPro" id="IPR036383">
    <property type="entry name" value="TSP1_rpt_sf"/>
</dbReference>
<evidence type="ECO:0000256" key="15">
    <source>
        <dbReference type="RuleBase" id="RU361183"/>
    </source>
</evidence>
<evidence type="ECO:0000256" key="10">
    <source>
        <dbReference type="ARBA" id="ARBA00023157"/>
    </source>
</evidence>
<keyword evidence="8 14" id="KW-0862">Zinc</keyword>
<dbReference type="CDD" id="cd00041">
    <property type="entry name" value="CUB"/>
    <property type="match status" value="1"/>
</dbReference>
<dbReference type="PIRSF" id="PIRSF036365">
    <property type="entry name" value="Astacin_nematoda"/>
    <property type="match status" value="1"/>
</dbReference>
<keyword evidence="7 14" id="KW-0378">Hydrolase</keyword>
<dbReference type="Gene3D" id="2.60.120.290">
    <property type="entry name" value="Spermadhesin, CUB domain"/>
    <property type="match status" value="1"/>
</dbReference>
<dbReference type="SUPFAM" id="SSF55486">
    <property type="entry name" value="Metalloproteases ('zincins'), catalytic domain"/>
    <property type="match status" value="1"/>
</dbReference>
<keyword evidence="4 14" id="KW-0645">Protease</keyword>
<organism evidence="18 19">
    <name type="scientific">Toxocara canis</name>
    <name type="common">Canine roundworm</name>
    <dbReference type="NCBI Taxonomy" id="6265"/>
    <lineage>
        <taxon>Eukaryota</taxon>
        <taxon>Metazoa</taxon>
        <taxon>Ecdysozoa</taxon>
        <taxon>Nematoda</taxon>
        <taxon>Chromadorea</taxon>
        <taxon>Rhabditida</taxon>
        <taxon>Spirurina</taxon>
        <taxon>Ascaridomorpha</taxon>
        <taxon>Ascaridoidea</taxon>
        <taxon>Toxocaridae</taxon>
        <taxon>Toxocara</taxon>
    </lineage>
</organism>
<keyword evidence="3" id="KW-0245">EGF-like domain</keyword>
<dbReference type="GO" id="GO:0018996">
    <property type="term" value="P:molting cycle, collagen and cuticulin-based cuticle"/>
    <property type="evidence" value="ECO:0007669"/>
    <property type="project" value="InterPro"/>
</dbReference>
<dbReference type="GO" id="GO:0008270">
    <property type="term" value="F:zinc ion binding"/>
    <property type="evidence" value="ECO:0007669"/>
    <property type="project" value="UniProtKB-UniRule"/>
</dbReference>
<dbReference type="Pfam" id="PF01400">
    <property type="entry name" value="Astacin"/>
    <property type="match status" value="1"/>
</dbReference>
<evidence type="ECO:0000256" key="13">
    <source>
        <dbReference type="PROSITE-ProRule" id="PRU00059"/>
    </source>
</evidence>
<evidence type="ECO:0000259" key="17">
    <source>
        <dbReference type="PROSITE" id="PS51864"/>
    </source>
</evidence>
<dbReference type="InterPro" id="IPR017050">
    <property type="entry name" value="Metallopeptidase_nem"/>
</dbReference>
<dbReference type="SMART" id="SM00235">
    <property type="entry name" value="ZnMc"/>
    <property type="match status" value="1"/>
</dbReference>
<evidence type="ECO:0000256" key="14">
    <source>
        <dbReference type="PROSITE-ProRule" id="PRU01211"/>
    </source>
</evidence>
<dbReference type="EMBL" id="JPKZ01022846">
    <property type="protein sequence ID" value="KHN70991.1"/>
    <property type="molecule type" value="Genomic_DNA"/>
</dbReference>
<evidence type="ECO:0000256" key="2">
    <source>
        <dbReference type="ARBA" id="ARBA00022525"/>
    </source>
</evidence>
<dbReference type="PROSITE" id="PS50092">
    <property type="entry name" value="TSP1"/>
    <property type="match status" value="1"/>
</dbReference>
<accession>A0A0B2UIT3</accession>
<dbReference type="InterPro" id="IPR034035">
    <property type="entry name" value="Astacin-like_dom"/>
</dbReference>
<dbReference type="GO" id="GO:0006508">
    <property type="term" value="P:proteolysis"/>
    <property type="evidence" value="ECO:0007669"/>
    <property type="project" value="UniProtKB-KW"/>
</dbReference>
<proteinExistence type="predicted"/>
<evidence type="ECO:0000256" key="11">
    <source>
        <dbReference type="ARBA" id="ARBA00023180"/>
    </source>
</evidence>
<dbReference type="Gene3D" id="3.40.390.10">
    <property type="entry name" value="Collagenase (Catalytic Domain)"/>
    <property type="match status" value="1"/>
</dbReference>
<dbReference type="Proteomes" id="UP000031036">
    <property type="component" value="Unassembled WGS sequence"/>
</dbReference>
<evidence type="ECO:0000256" key="6">
    <source>
        <dbReference type="ARBA" id="ARBA00022729"/>
    </source>
</evidence>
<dbReference type="GO" id="GO:0004222">
    <property type="term" value="F:metalloendopeptidase activity"/>
    <property type="evidence" value="ECO:0007669"/>
    <property type="project" value="UniProtKB-UniRule"/>
</dbReference>
<dbReference type="PRINTS" id="PR00480">
    <property type="entry name" value="ASTACIN"/>
</dbReference>
<keyword evidence="6" id="KW-0732">Signal</keyword>
<dbReference type="Pfam" id="PF00431">
    <property type="entry name" value="CUB"/>
    <property type="match status" value="1"/>
</dbReference>
<comment type="subcellular location">
    <subcellularLocation>
        <location evidence="1 12">Secreted</location>
    </subcellularLocation>
</comment>
<evidence type="ECO:0000313" key="19">
    <source>
        <dbReference type="Proteomes" id="UP000031036"/>
    </source>
</evidence>
<evidence type="ECO:0000256" key="9">
    <source>
        <dbReference type="ARBA" id="ARBA00023049"/>
    </source>
</evidence>
<evidence type="ECO:0000256" key="8">
    <source>
        <dbReference type="ARBA" id="ARBA00022833"/>
    </source>
</evidence>
<dbReference type="Gene3D" id="2.20.100.10">
    <property type="entry name" value="Thrombospondin type-1 (TSP1) repeat"/>
    <property type="match status" value="1"/>
</dbReference>
<dbReference type="InterPro" id="IPR001506">
    <property type="entry name" value="Peptidase_M12A"/>
</dbReference>
<keyword evidence="11" id="KW-0325">Glycoprotein</keyword>
<dbReference type="InterPro" id="IPR024079">
    <property type="entry name" value="MetalloPept_cat_dom_sf"/>
</dbReference>
<name>A0A0B2UIT3_TOXCA</name>
<comment type="caution">
    <text evidence="18">The sequence shown here is derived from an EMBL/GenBank/DDBJ whole genome shotgun (WGS) entry which is preliminary data.</text>
</comment>
<feature type="binding site" evidence="14">
    <location>
        <position position="264"/>
    </location>
    <ligand>
        <name>Zn(2+)</name>
        <dbReference type="ChEBI" id="CHEBI:29105"/>
        <note>catalytic</note>
    </ligand>
</feature>
<sequence>MANCFVVRGVTSNAYATLHSSAGEPMLWMYHIGTPNARLVLITLLILSPFGFSSSFRVRKASRKTLDRIKRLINQQSERENEKYALGTLADDVIMERKDPSSRPHHDELSVNDPDEYFQACFGDVDLSEKQAEVLGEILQNANNSDLKDKSANSKSRKKRKIGREPLYVRWNTAKPISYEFADSIPPSTRNKIRAAIALWEQRTCVRFLENGPNVDRIEFFDGGGCSSFVGKTGGTQGISIATPGCDVVGIISHEIGHALGIFHEQARPDQNSHIFVNYNNIPISRWNNFHPVSLNQADTYNLPYDTGSVMHYGAYGFATDPYVPTITTRDKHQQYTIGQREGPSFLDFAAINIAYHCMERCPYMHCDHDGYPNPNDCSECICPDGFAGAMCQFVHYTPCGALITVSTDPIFVASPNYPNLFPVGSQCIWLLKTAVGSKVVLQFVDTFQMQCDDTCDKTYVELKNSGDFRITGYRFCCSKKPTQAFESVTNEMVLIFRAGGDRGLGFKAKVWSNVDTSLVLGPTQSPTTRKWTATDPSTLSMTTTVLKAAISSTPPPPTEPSVTVPAFIRPLTEGRPFIPAPSPTPTEAPLTPPLVGKTGTATKPPSIPSEPGVSECDCGEWSEWTGPCSQECGGCGKRTRRRQCSSDKCRNEDKRACSYRVCPPGTNFLINNGEFHILWKGCCVGLFRSGNECSALEDGQNPFLKILSSLLTSQDAQRNSSVLSVHSHEEKT</sequence>
<dbReference type="InterPro" id="IPR000859">
    <property type="entry name" value="CUB_dom"/>
</dbReference>
<keyword evidence="10" id="KW-1015">Disulfide bond</keyword>
<keyword evidence="9 14" id="KW-0482">Metalloprotease</keyword>
<dbReference type="PANTHER" id="PTHR10127:SF810">
    <property type="entry name" value="ZINC METALLOPROTEINASE NAS-38"/>
    <property type="match status" value="1"/>
</dbReference>
<dbReference type="GO" id="GO:0005576">
    <property type="term" value="C:extracellular region"/>
    <property type="evidence" value="ECO:0007669"/>
    <property type="project" value="UniProtKB-SubCell"/>
</dbReference>
<keyword evidence="2 12" id="KW-0964">Secreted</keyword>
<dbReference type="InterPro" id="IPR006026">
    <property type="entry name" value="Peptidase_Metallo"/>
</dbReference>
<feature type="binding site" evidence="14">
    <location>
        <position position="258"/>
    </location>
    <ligand>
        <name>Zn(2+)</name>
        <dbReference type="ChEBI" id="CHEBI:29105"/>
        <note>catalytic</note>
    </ligand>
</feature>
<feature type="active site" evidence="14">
    <location>
        <position position="255"/>
    </location>
</feature>
<evidence type="ECO:0000256" key="7">
    <source>
        <dbReference type="ARBA" id="ARBA00022801"/>
    </source>
</evidence>
<feature type="binding site" evidence="14">
    <location>
        <position position="254"/>
    </location>
    <ligand>
        <name>Zn(2+)</name>
        <dbReference type="ChEBI" id="CHEBI:29105"/>
        <note>catalytic</note>
    </ligand>
</feature>
<reference evidence="18 19" key="1">
    <citation type="submission" date="2014-11" db="EMBL/GenBank/DDBJ databases">
        <title>Genetic blueprint of the zoonotic pathogen Toxocara canis.</title>
        <authorList>
            <person name="Zhu X.-Q."/>
            <person name="Korhonen P.K."/>
            <person name="Cai H."/>
            <person name="Young N.D."/>
            <person name="Nejsum P."/>
            <person name="von Samson-Himmelstjerna G."/>
            <person name="Boag P.R."/>
            <person name="Tan P."/>
            <person name="Li Q."/>
            <person name="Min J."/>
            <person name="Yang Y."/>
            <person name="Wang X."/>
            <person name="Fang X."/>
            <person name="Hall R.S."/>
            <person name="Hofmann A."/>
            <person name="Sternberg P.W."/>
            <person name="Jex A.R."/>
            <person name="Gasser R.B."/>
        </authorList>
    </citation>
    <scope>NUCLEOTIDE SEQUENCE [LARGE SCALE GENOMIC DNA]</scope>
    <source>
        <strain evidence="18">PN_DK_2014</strain>
    </source>
</reference>
<dbReference type="MEROPS" id="M12.A28"/>
<dbReference type="SMART" id="SM00209">
    <property type="entry name" value="TSP1"/>
    <property type="match status" value="1"/>
</dbReference>
<feature type="domain" description="Peptidase M12A" evidence="17">
    <location>
        <begin position="160"/>
        <end position="363"/>
    </location>
</feature>
<dbReference type="SUPFAM" id="SSF49854">
    <property type="entry name" value="Spermadhesin, CUB domain"/>
    <property type="match status" value="1"/>
</dbReference>